<proteinExistence type="predicted"/>
<dbReference type="Proteomes" id="UP000231791">
    <property type="component" value="Chromosome"/>
</dbReference>
<keyword evidence="2" id="KW-1185">Reference proteome</keyword>
<reference evidence="1 2" key="1">
    <citation type="submission" date="2017-11" db="EMBL/GenBank/DDBJ databases">
        <title>Complete genome sequence of Streptomyces lavendulae subsp. lavendulae CCM 3239 (formerly 'Streptomyces aureofaciens CCM 3239'), the producer of the angucycline-type antibiotic auricin.</title>
        <authorList>
            <person name="Busche T."/>
            <person name="Novakova R."/>
            <person name="Al'Dilaimi A."/>
            <person name="Homerova D."/>
            <person name="Feckova L."/>
            <person name="Rezuchova B."/>
            <person name="Mingyar E."/>
            <person name="Csolleiova D."/>
            <person name="Bekeova C."/>
            <person name="Winkler A."/>
            <person name="Sevcikova B."/>
            <person name="Kalinowski J."/>
            <person name="Kormanec J."/>
            <person name="Ruckert C."/>
        </authorList>
    </citation>
    <scope>NUCLEOTIDE SEQUENCE [LARGE SCALE GENOMIC DNA]</scope>
    <source>
        <strain evidence="1 2">CCM 3239</strain>
    </source>
</reference>
<dbReference type="GeneID" id="49382335"/>
<name>A0A2K8P8Q1_STRLA</name>
<evidence type="ECO:0000313" key="2">
    <source>
        <dbReference type="Proteomes" id="UP000231791"/>
    </source>
</evidence>
<sequence length="114" mass="12123">MPRNLKFASVALAGVLAATGLTAATASPAAAAQTCPWPYVCFLDGNENILTMYKDTGWQPTSAKTRTARWVTDSRNQDCAYLKYASGYVDQIRPGQSFGLGSGVVEINITNGCP</sequence>
<accession>A0A2K8P8Q1</accession>
<evidence type="ECO:0000313" key="1">
    <source>
        <dbReference type="EMBL" id="ATZ23119.1"/>
    </source>
</evidence>
<dbReference type="EMBL" id="CP024985">
    <property type="protein sequence ID" value="ATZ23119.1"/>
    <property type="molecule type" value="Genomic_DNA"/>
</dbReference>
<protein>
    <submittedName>
        <fullName evidence="1">Uncharacterized protein</fullName>
    </submittedName>
</protein>
<dbReference type="RefSeq" id="WP_030229935.1">
    <property type="nucleotide sequence ID" value="NZ_CP024985.1"/>
</dbReference>
<dbReference type="OrthoDB" id="4302020at2"/>
<dbReference type="AlphaFoldDB" id="A0A2K8P8Q1"/>
<dbReference type="KEGG" id="slx:SLAV_06070"/>
<organism evidence="1 2">
    <name type="scientific">Streptomyces lavendulae subsp. lavendulae</name>
    <dbReference type="NCBI Taxonomy" id="58340"/>
    <lineage>
        <taxon>Bacteria</taxon>
        <taxon>Bacillati</taxon>
        <taxon>Actinomycetota</taxon>
        <taxon>Actinomycetes</taxon>
        <taxon>Kitasatosporales</taxon>
        <taxon>Streptomycetaceae</taxon>
        <taxon>Streptomyces</taxon>
    </lineage>
</organism>
<gene>
    <name evidence="1" type="ORF">SLAV_06070</name>
</gene>